<feature type="transmembrane region" description="Helical" evidence="13">
    <location>
        <begin position="59"/>
        <end position="78"/>
    </location>
</feature>
<keyword evidence="16" id="KW-1185">Reference proteome</keyword>
<evidence type="ECO:0000256" key="2">
    <source>
        <dbReference type="ARBA" id="ARBA00010663"/>
    </source>
</evidence>
<dbReference type="Gene3D" id="1.20.1070.10">
    <property type="entry name" value="Rhodopsin 7-helix transmembrane proteins"/>
    <property type="match status" value="2"/>
</dbReference>
<evidence type="ECO:0000256" key="4">
    <source>
        <dbReference type="ARBA" id="ARBA00022606"/>
    </source>
</evidence>
<dbReference type="GO" id="GO:0005886">
    <property type="term" value="C:plasma membrane"/>
    <property type="evidence" value="ECO:0000318"/>
    <property type="project" value="GO_Central"/>
</dbReference>
<dbReference type="GeneTree" id="ENSGT00940000160386"/>
<keyword evidence="11 12" id="KW-0807">Transducer</keyword>
<keyword evidence="9 13" id="KW-0472">Membrane</keyword>
<feature type="domain" description="G-protein coupled receptors family 1 profile" evidence="14">
    <location>
        <begin position="210"/>
        <end position="455"/>
    </location>
</feature>
<evidence type="ECO:0000256" key="5">
    <source>
        <dbReference type="ARBA" id="ARBA00022692"/>
    </source>
</evidence>
<feature type="transmembrane region" description="Helical" evidence="13">
    <location>
        <begin position="228"/>
        <end position="247"/>
    </location>
</feature>
<feature type="transmembrane region" description="Helical" evidence="13">
    <location>
        <begin position="309"/>
        <end position="327"/>
    </location>
</feature>
<dbReference type="Bgee" id="ENSMODG00000007896">
    <property type="expression patterns" value="Expressed in spermatid and 1 other cell type or tissue"/>
</dbReference>
<dbReference type="PRINTS" id="PR00237">
    <property type="entry name" value="GPCRRHODOPSN"/>
</dbReference>
<feature type="transmembrane region" description="Helical" evidence="13">
    <location>
        <begin position="441"/>
        <end position="458"/>
    </location>
</feature>
<feature type="transmembrane region" description="Helical" evidence="13">
    <location>
        <begin position="366"/>
        <end position="385"/>
    </location>
</feature>
<dbReference type="Pfam" id="PF13853">
    <property type="entry name" value="7tm_4"/>
    <property type="match status" value="1"/>
</dbReference>
<evidence type="ECO:0000256" key="12">
    <source>
        <dbReference type="RuleBase" id="RU000688"/>
    </source>
</evidence>
<evidence type="ECO:0000313" key="16">
    <source>
        <dbReference type="Proteomes" id="UP000002280"/>
    </source>
</evidence>
<feature type="transmembrane region" description="Helical" evidence="13">
    <location>
        <begin position="26"/>
        <end position="50"/>
    </location>
</feature>
<dbReference type="FunFam" id="1.20.1070.10:FF:000408">
    <property type="entry name" value="Olfactory receptor 59"/>
    <property type="match status" value="1"/>
</dbReference>
<evidence type="ECO:0000313" key="15">
    <source>
        <dbReference type="Ensembl" id="ENSMODP00000028187.2"/>
    </source>
</evidence>
<dbReference type="PROSITE" id="PS50262">
    <property type="entry name" value="G_PROTEIN_RECEP_F1_2"/>
    <property type="match status" value="2"/>
</dbReference>
<dbReference type="HOGENOM" id="CLU_012526_2_1_1"/>
<feature type="transmembrane region" description="Helical" evidence="13">
    <location>
        <begin position="406"/>
        <end position="429"/>
    </location>
</feature>
<dbReference type="eggNOG" id="ENOG502QVH7">
    <property type="taxonomic scope" value="Eukaryota"/>
</dbReference>
<dbReference type="PRINTS" id="PR00245">
    <property type="entry name" value="OLFACTORYR"/>
</dbReference>
<dbReference type="InterPro" id="IPR000276">
    <property type="entry name" value="GPCR_Rhodpsn"/>
</dbReference>
<evidence type="ECO:0000256" key="9">
    <source>
        <dbReference type="ARBA" id="ARBA00023136"/>
    </source>
</evidence>
<reference evidence="15 16" key="1">
    <citation type="journal article" date="2007" name="Nature">
        <title>Genome of the marsupial Monodelphis domestica reveals innovation in non-coding sequences.</title>
        <authorList>
            <person name="Mikkelsen T.S."/>
            <person name="Wakefield M.J."/>
            <person name="Aken B."/>
            <person name="Amemiya C.T."/>
            <person name="Chang J.L."/>
            <person name="Duke S."/>
            <person name="Garber M."/>
            <person name="Gentles A.J."/>
            <person name="Goodstadt L."/>
            <person name="Heger A."/>
            <person name="Jurka J."/>
            <person name="Kamal M."/>
            <person name="Mauceli E."/>
            <person name="Searle S.M."/>
            <person name="Sharpe T."/>
            <person name="Baker M.L."/>
            <person name="Batzer M.A."/>
            <person name="Benos P.V."/>
            <person name="Belov K."/>
            <person name="Clamp M."/>
            <person name="Cook A."/>
            <person name="Cuff J."/>
            <person name="Das R."/>
            <person name="Davidow L."/>
            <person name="Deakin J.E."/>
            <person name="Fazzari M.J."/>
            <person name="Glass J.L."/>
            <person name="Grabherr M."/>
            <person name="Greally J.M."/>
            <person name="Gu W."/>
            <person name="Hore T.A."/>
            <person name="Huttley G.A."/>
            <person name="Kleber M."/>
            <person name="Jirtle R.L."/>
            <person name="Koina E."/>
            <person name="Lee J.T."/>
            <person name="Mahony S."/>
            <person name="Marra M.A."/>
            <person name="Miller R.D."/>
            <person name="Nicholls R.D."/>
            <person name="Oda M."/>
            <person name="Papenfuss A.T."/>
            <person name="Parra Z.E."/>
            <person name="Pollock D.D."/>
            <person name="Ray D.A."/>
            <person name="Schein J.E."/>
            <person name="Speed T.P."/>
            <person name="Thompson K."/>
            <person name="VandeBerg J.L."/>
            <person name="Wade C.M."/>
            <person name="Walker J.A."/>
            <person name="Waters P.D."/>
            <person name="Webber C."/>
            <person name="Weidman J.R."/>
            <person name="Xie X."/>
            <person name="Zody M.C."/>
            <person name="Baldwin J."/>
            <person name="Abdouelleil A."/>
            <person name="Abdulkadir J."/>
            <person name="Abebe A."/>
            <person name="Abera B."/>
            <person name="Abreu J."/>
            <person name="Acer S.C."/>
            <person name="Aftuck L."/>
            <person name="Alexander A."/>
            <person name="An P."/>
            <person name="Anderson E."/>
            <person name="Anderson S."/>
            <person name="Arachi H."/>
            <person name="Azer M."/>
            <person name="Bachantsang P."/>
            <person name="Barry A."/>
            <person name="Bayul T."/>
            <person name="Berlin A."/>
            <person name="Bessette D."/>
            <person name="Bloom T."/>
            <person name="Bloom T."/>
            <person name="Boguslavskiy L."/>
            <person name="Bonnet C."/>
            <person name="Boukhgalter B."/>
            <person name="Bourzgui I."/>
            <person name="Brown A."/>
            <person name="Cahill P."/>
            <person name="Channer S."/>
            <person name="Cheshatsang Y."/>
            <person name="Chuda L."/>
            <person name="Citroen M."/>
            <person name="Collymore A."/>
            <person name="Cooke P."/>
            <person name="Costello M."/>
            <person name="D'Aco K."/>
            <person name="Daza R."/>
            <person name="De Haan G."/>
            <person name="DeGray S."/>
            <person name="DeMaso C."/>
            <person name="Dhargay N."/>
            <person name="Dooley K."/>
            <person name="Dooley E."/>
            <person name="Doricent M."/>
            <person name="Dorje P."/>
            <person name="Dorjee K."/>
            <person name="Dupes A."/>
            <person name="Elong R."/>
            <person name="Falk J."/>
            <person name="Farina A."/>
            <person name="Faro S."/>
            <person name="Ferguson D."/>
            <person name="Fisher S."/>
            <person name="Foley C.D."/>
            <person name="Franke A."/>
            <person name="Friedrich D."/>
            <person name="Gadbois L."/>
            <person name="Gearin G."/>
            <person name="Gearin C.R."/>
            <person name="Giannoukos G."/>
            <person name="Goode T."/>
            <person name="Graham J."/>
            <person name="Grandbois E."/>
            <person name="Grewal S."/>
            <person name="Gyaltsen K."/>
            <person name="Hafez N."/>
            <person name="Hagos B."/>
            <person name="Hall J."/>
            <person name="Henson C."/>
            <person name="Hollinger A."/>
            <person name="Honan T."/>
            <person name="Huard M.D."/>
            <person name="Hughes L."/>
            <person name="Hurhula B."/>
            <person name="Husby M.E."/>
            <person name="Kamat A."/>
            <person name="Kanga B."/>
            <person name="Kashin S."/>
            <person name="Khazanovich D."/>
            <person name="Kisner P."/>
            <person name="Lance K."/>
            <person name="Lara M."/>
            <person name="Lee W."/>
            <person name="Lennon N."/>
            <person name="Letendre F."/>
            <person name="LeVine R."/>
            <person name="Lipovsky A."/>
            <person name="Liu X."/>
            <person name="Liu J."/>
            <person name="Liu S."/>
            <person name="Lokyitsang T."/>
            <person name="Lokyitsang Y."/>
            <person name="Lubonja R."/>
            <person name="Lui A."/>
            <person name="MacDonald P."/>
            <person name="Magnisalis V."/>
            <person name="Maru K."/>
            <person name="Matthews C."/>
            <person name="McCusker W."/>
            <person name="McDonough S."/>
            <person name="Mehta T."/>
            <person name="Meldrim J."/>
            <person name="Meneus L."/>
            <person name="Mihai O."/>
            <person name="Mihalev A."/>
            <person name="Mihova T."/>
            <person name="Mittelman R."/>
            <person name="Mlenga V."/>
            <person name="Montmayeur A."/>
            <person name="Mulrain L."/>
            <person name="Navidi A."/>
            <person name="Naylor J."/>
            <person name="Negash T."/>
            <person name="Nguyen T."/>
            <person name="Nguyen N."/>
            <person name="Nicol R."/>
            <person name="Norbu C."/>
            <person name="Norbu N."/>
            <person name="Novod N."/>
            <person name="O'Neill B."/>
            <person name="Osman S."/>
            <person name="Markiewicz E."/>
            <person name="Oyono O.L."/>
            <person name="Patti C."/>
            <person name="Phunkhang P."/>
            <person name="Pierre F."/>
            <person name="Priest M."/>
            <person name="Raghuraman S."/>
            <person name="Rege F."/>
            <person name="Reyes R."/>
            <person name="Rise C."/>
            <person name="Rogov P."/>
            <person name="Ross K."/>
            <person name="Ryan E."/>
            <person name="Settipalli S."/>
            <person name="Shea T."/>
            <person name="Sherpa N."/>
            <person name="Shi L."/>
            <person name="Shih D."/>
            <person name="Sparrow T."/>
            <person name="Spaulding J."/>
            <person name="Stalker J."/>
            <person name="Stange-Thomann N."/>
            <person name="Stavropoulos S."/>
            <person name="Stone C."/>
            <person name="Strader C."/>
            <person name="Tesfaye S."/>
            <person name="Thomson T."/>
            <person name="Thoulutsang Y."/>
            <person name="Thoulutsang D."/>
            <person name="Topham K."/>
            <person name="Topping I."/>
            <person name="Tsamla T."/>
            <person name="Vassiliev H."/>
            <person name="Vo A."/>
            <person name="Wangchuk T."/>
            <person name="Wangdi T."/>
            <person name="Weiand M."/>
            <person name="Wilkinson J."/>
            <person name="Wilson A."/>
            <person name="Yadav S."/>
            <person name="Young G."/>
            <person name="Yu Q."/>
            <person name="Zembek L."/>
            <person name="Zhong D."/>
            <person name="Zimmer A."/>
            <person name="Zwirko Z."/>
            <person name="Jaffe D.B."/>
            <person name="Alvarez P."/>
            <person name="Brockman W."/>
            <person name="Butler J."/>
            <person name="Chin C."/>
            <person name="Gnerre S."/>
            <person name="MacCallum I."/>
            <person name="Graves J.A."/>
            <person name="Ponting C.P."/>
            <person name="Breen M."/>
            <person name="Samollow P.B."/>
            <person name="Lander E.S."/>
            <person name="Lindblad-Toh K."/>
        </authorList>
    </citation>
    <scope>NUCLEOTIDE SEQUENCE [LARGE SCALE GENOMIC DNA]</scope>
</reference>
<dbReference type="FunCoup" id="F7FR66">
    <property type="interactions" value="235"/>
</dbReference>
<dbReference type="GO" id="GO:0004984">
    <property type="term" value="F:olfactory receptor activity"/>
    <property type="evidence" value="ECO:0000318"/>
    <property type="project" value="GO_Central"/>
</dbReference>
<dbReference type="STRING" id="13616.ENSMODP00000028187"/>
<organism evidence="15 16">
    <name type="scientific">Monodelphis domestica</name>
    <name type="common">Gray short-tailed opossum</name>
    <dbReference type="NCBI Taxonomy" id="13616"/>
    <lineage>
        <taxon>Eukaryota</taxon>
        <taxon>Metazoa</taxon>
        <taxon>Chordata</taxon>
        <taxon>Craniata</taxon>
        <taxon>Vertebrata</taxon>
        <taxon>Euteleostomi</taxon>
        <taxon>Mammalia</taxon>
        <taxon>Metatheria</taxon>
        <taxon>Didelphimorphia</taxon>
        <taxon>Didelphidae</taxon>
        <taxon>Monodelphis</taxon>
    </lineage>
</organism>
<dbReference type="AlphaFoldDB" id="F7FR66"/>
<evidence type="ECO:0000256" key="3">
    <source>
        <dbReference type="ARBA" id="ARBA00022475"/>
    </source>
</evidence>
<evidence type="ECO:0000256" key="8">
    <source>
        <dbReference type="ARBA" id="ARBA00023040"/>
    </source>
</evidence>
<dbReference type="Pfam" id="PF00001">
    <property type="entry name" value="7tm_1"/>
    <property type="match status" value="1"/>
</dbReference>
<dbReference type="Proteomes" id="UP000002280">
    <property type="component" value="Chromosome 1"/>
</dbReference>
<name>F7FR66_MONDO</name>
<dbReference type="SUPFAM" id="SSF81321">
    <property type="entry name" value="Family A G protein-coupled receptor-like"/>
    <property type="match status" value="2"/>
</dbReference>
<evidence type="ECO:0000256" key="6">
    <source>
        <dbReference type="ARBA" id="ARBA00022725"/>
    </source>
</evidence>
<keyword evidence="4" id="KW-0716">Sensory transduction</keyword>
<dbReference type="CDD" id="cd15918">
    <property type="entry name" value="7tmA_OR1_7-like"/>
    <property type="match status" value="1"/>
</dbReference>
<dbReference type="Ensembl" id="ENSMODT00000029768.2">
    <property type="protein sequence ID" value="ENSMODP00000028187.2"/>
    <property type="gene ID" value="ENSMODG00000007896.3"/>
</dbReference>
<evidence type="ECO:0000256" key="10">
    <source>
        <dbReference type="ARBA" id="ARBA00023170"/>
    </source>
</evidence>
<keyword evidence="5 12" id="KW-0812">Transmembrane</keyword>
<evidence type="ECO:0000256" key="11">
    <source>
        <dbReference type="ARBA" id="ARBA00023224"/>
    </source>
</evidence>
<keyword evidence="7 13" id="KW-1133">Transmembrane helix</keyword>
<feature type="domain" description="G-protein coupled receptors family 1 profile" evidence="14">
    <location>
        <begin position="41"/>
        <end position="163"/>
    </location>
</feature>
<evidence type="ECO:0000256" key="7">
    <source>
        <dbReference type="ARBA" id="ARBA00022989"/>
    </source>
</evidence>
<reference evidence="15" key="3">
    <citation type="submission" date="2025-09" db="UniProtKB">
        <authorList>
            <consortium name="Ensembl"/>
        </authorList>
    </citation>
    <scope>IDENTIFICATION</scope>
</reference>
<comment type="similarity">
    <text evidence="2 12">Belongs to the G-protein coupled receptor 1 family.</text>
</comment>
<proteinExistence type="inferred from homology"/>
<dbReference type="GO" id="GO:0004930">
    <property type="term" value="F:G protein-coupled receptor activity"/>
    <property type="evidence" value="ECO:0007669"/>
    <property type="project" value="UniProtKB-KW"/>
</dbReference>
<keyword evidence="6" id="KW-0552">Olfaction</keyword>
<dbReference type="PANTHER" id="PTHR48001">
    <property type="entry name" value="OLFACTORY RECEPTOR"/>
    <property type="match status" value="1"/>
</dbReference>
<feature type="transmembrane region" description="Helical" evidence="13">
    <location>
        <begin position="196"/>
        <end position="219"/>
    </location>
</feature>
<keyword evidence="3" id="KW-1003">Cell membrane</keyword>
<dbReference type="GO" id="GO:0007165">
    <property type="term" value="P:signal transduction"/>
    <property type="evidence" value="ECO:0000318"/>
    <property type="project" value="GO_Central"/>
</dbReference>
<dbReference type="FunFam" id="1.10.1220.70:FF:000001">
    <property type="entry name" value="Olfactory receptor"/>
    <property type="match status" value="1"/>
</dbReference>
<keyword evidence="8 12" id="KW-0297">G-protein coupled receptor</keyword>
<sequence>MGFQNQTTVSEFLLLGLTQDPEVQRYLFGLFLAMYLITLVGNLLIILAIVTDVHLHTPMYFFLANLSFTDVFFVSNTVPKMLVNLYTQKKTIPYTGCLIQLYFLVSLVALDNLLLAVMAYDRFVAICRPLHYTMIMSPRLCILLLVACWALSILYGLTHTILMATLTFYMGFQNQTTVSEFLLLGLTQDPEHEKFLFGPFLAMYLVTMAGNLLIILAIVSDVCLHTPMYFFLANLSFTDVCFVSNTIPKMLVNLYTQKKTIPYTGCLIQLYFLVSLVALDNLLLAVMAYDRFVAICRPLHYTMIMSSRLCILFLVACWALSILYGLTHTILMATLTFCGPREISHIFCEMYVLLRLACSDTRVNQAVLIITGSLLFIIPFLLMLISYVQIVKAILRIPSASGKYKAFSTCASHLAVVSLFYGTLFGVYLQPLKTYSMKATVMYAVVTPMLNPFIYSLMNKDMKGSLKKLLRGKTAS</sequence>
<evidence type="ECO:0000256" key="13">
    <source>
        <dbReference type="SAM" id="Phobius"/>
    </source>
</evidence>
<reference evidence="15" key="2">
    <citation type="submission" date="2025-08" db="UniProtKB">
        <authorList>
            <consortium name="Ensembl"/>
        </authorList>
    </citation>
    <scope>IDENTIFICATION</scope>
</reference>
<evidence type="ECO:0000256" key="1">
    <source>
        <dbReference type="ARBA" id="ARBA00004651"/>
    </source>
</evidence>
<dbReference type="PROSITE" id="PS00237">
    <property type="entry name" value="G_PROTEIN_RECEP_F1_1"/>
    <property type="match status" value="1"/>
</dbReference>
<keyword evidence="10 12" id="KW-0675">Receptor</keyword>
<comment type="subcellular location">
    <subcellularLocation>
        <location evidence="1">Cell membrane</location>
        <topology evidence="1">Multi-pass membrane protein</topology>
    </subcellularLocation>
</comment>
<feature type="transmembrane region" description="Helical" evidence="13">
    <location>
        <begin position="98"/>
        <end position="120"/>
    </location>
</feature>
<dbReference type="OMA" id="PFGFMII"/>
<accession>F7FR66</accession>
<dbReference type="InterPro" id="IPR017452">
    <property type="entry name" value="GPCR_Rhodpsn_7TM"/>
</dbReference>
<evidence type="ECO:0000259" key="14">
    <source>
        <dbReference type="PROSITE" id="PS50262"/>
    </source>
</evidence>
<dbReference type="InParanoid" id="F7FR66"/>
<dbReference type="InterPro" id="IPR000725">
    <property type="entry name" value="Olfact_rcpt"/>
</dbReference>
<feature type="transmembrane region" description="Helical" evidence="13">
    <location>
        <begin position="141"/>
        <end position="172"/>
    </location>
</feature>
<feature type="transmembrane region" description="Helical" evidence="13">
    <location>
        <begin position="267"/>
        <end position="289"/>
    </location>
</feature>
<dbReference type="FunFam" id="1.20.1070.10:FF:000009">
    <property type="entry name" value="Olfactory receptor"/>
    <property type="match status" value="1"/>
</dbReference>
<protein>
    <recommendedName>
        <fullName evidence="14">G-protein coupled receptors family 1 profile domain-containing protein</fullName>
    </recommendedName>
</protein>